<dbReference type="AlphaFoldDB" id="A0A370TXI2"/>
<feature type="region of interest" description="Disordered" evidence="1">
    <location>
        <begin position="170"/>
        <end position="191"/>
    </location>
</feature>
<feature type="compositionally biased region" description="Gly residues" evidence="1">
    <location>
        <begin position="64"/>
        <end position="74"/>
    </location>
</feature>
<keyword evidence="3" id="KW-1185">Reference proteome</keyword>
<dbReference type="GeneID" id="43593074"/>
<accession>A0A370TXI2</accession>
<protein>
    <submittedName>
        <fullName evidence="2">Putative p protein</fullName>
    </submittedName>
</protein>
<dbReference type="PANTHER" id="PTHR10378">
    <property type="entry name" value="LIM DOMAIN-BINDING PROTEIN"/>
    <property type="match status" value="1"/>
</dbReference>
<feature type="compositionally biased region" description="Polar residues" evidence="1">
    <location>
        <begin position="594"/>
        <end position="604"/>
    </location>
</feature>
<gene>
    <name evidence="2" type="ORF">BP5553_00225</name>
</gene>
<name>A0A370TXI2_9HELO</name>
<organism evidence="2 3">
    <name type="scientific">Venustampulla echinocandica</name>
    <dbReference type="NCBI Taxonomy" id="2656787"/>
    <lineage>
        <taxon>Eukaryota</taxon>
        <taxon>Fungi</taxon>
        <taxon>Dikarya</taxon>
        <taxon>Ascomycota</taxon>
        <taxon>Pezizomycotina</taxon>
        <taxon>Leotiomycetes</taxon>
        <taxon>Helotiales</taxon>
        <taxon>Pleuroascaceae</taxon>
        <taxon>Venustampulla</taxon>
    </lineage>
</organism>
<dbReference type="RefSeq" id="XP_031872902.1">
    <property type="nucleotide sequence ID" value="XM_032008848.1"/>
</dbReference>
<feature type="compositionally biased region" description="Basic residues" evidence="1">
    <location>
        <begin position="696"/>
        <end position="705"/>
    </location>
</feature>
<feature type="region of interest" description="Disordered" evidence="1">
    <location>
        <begin position="238"/>
        <end position="303"/>
    </location>
</feature>
<dbReference type="OrthoDB" id="774557at2759"/>
<sequence>MMTSLAQAYSPHPGGIQQHPGVSQGHPMAVPHNPGQQGQPGMPQQMHMGVSGPGGPQVTQAGALMGGIPQGAGGPSAHALQHLNPNHAQQAQMLQQQQAMAFAPQFQMQQQHIIQQQQRAQAARQAMMAQHYSGMPVNMPNGMGQMTNAQYQAMRGAGPMARPVNVNLPQHLQQQQQQAQHSLEQQQQAQAQAQHQQQQQQLLAQQMAMQQQANIQAQGGANQGQHNQPNPQLLQNMQQGQITQAQQAHQQAASQQNQPPQSQPQPQPQQPQPNPQAAQPQQPQQPAQPPQPGIQQQAAAAAMMQQRQQVEKLRGQCLMKLMQFADHLSNFGVSSKPLQSYMASGAQRLAAQGSKQRDDLNYWLHFVDRFFSPKGVLRHSVWIVDETSNKQYEITFPALARYFHTHFESGIKTMQLIMEKGSERDLPNNGHYIESPKSSFVYWFDNGSQLIANGTLRAHFDADQKIELLEFVTSNHEEYLPRTRIIEAARPLHDWGKEWQKVNAPPEGKQSPEMNKKKAKTLKSPPQPPPEIEIPPSKVKPSMGITPSVFRFLELAEVMGQMNPLFGYSHQHLALAPYAALDQYVATVAATSGMNPGGQQNPSGPRTPGLGNFAMGASPAAAHLALPDGSPHMSGSPAQAPGMQLQQSQQGSSGPSANTSPNASNKRRRPSAVKEDADNQPNGTQAKPGVKPSPRIGKRQKPNAT</sequence>
<feature type="compositionally biased region" description="Low complexity" evidence="1">
    <location>
        <begin position="638"/>
        <end position="657"/>
    </location>
</feature>
<proteinExistence type="predicted"/>
<feature type="compositionally biased region" description="Low complexity" evidence="1">
    <location>
        <begin position="34"/>
        <end position="49"/>
    </location>
</feature>
<reference evidence="2 3" key="1">
    <citation type="journal article" date="2018" name="IMA Fungus">
        <title>IMA Genome-F 9: Draft genome sequence of Annulohypoxylon stygium, Aspergillus mulundensis, Berkeleyomyces basicola (syn. Thielaviopsis basicola), Ceratocystis smalleyi, two Cercospora beticola strains, Coleophoma cylindrospora, Fusarium fracticaudum, Phialophora cf. hyalina, and Morchella septimelata.</title>
        <authorList>
            <person name="Wingfield B.D."/>
            <person name="Bills G.F."/>
            <person name="Dong Y."/>
            <person name="Huang W."/>
            <person name="Nel W.J."/>
            <person name="Swalarsk-Parry B.S."/>
            <person name="Vaghefi N."/>
            <person name="Wilken P.M."/>
            <person name="An Z."/>
            <person name="de Beer Z.W."/>
            <person name="De Vos L."/>
            <person name="Chen L."/>
            <person name="Duong T.A."/>
            <person name="Gao Y."/>
            <person name="Hammerbacher A."/>
            <person name="Kikkert J.R."/>
            <person name="Li Y."/>
            <person name="Li H."/>
            <person name="Li K."/>
            <person name="Li Q."/>
            <person name="Liu X."/>
            <person name="Ma X."/>
            <person name="Naidoo K."/>
            <person name="Pethybridge S.J."/>
            <person name="Sun J."/>
            <person name="Steenkamp E.T."/>
            <person name="van der Nest M.A."/>
            <person name="van Wyk S."/>
            <person name="Wingfield M.J."/>
            <person name="Xiong C."/>
            <person name="Yue Q."/>
            <person name="Zhang X."/>
        </authorList>
    </citation>
    <scope>NUCLEOTIDE SEQUENCE [LARGE SCALE GENOMIC DNA]</scope>
    <source>
        <strain evidence="2 3">BP 5553</strain>
    </source>
</reference>
<dbReference type="Proteomes" id="UP000254866">
    <property type="component" value="Unassembled WGS sequence"/>
</dbReference>
<feature type="compositionally biased region" description="Low complexity" evidence="1">
    <location>
        <begin position="238"/>
        <end position="260"/>
    </location>
</feature>
<evidence type="ECO:0000313" key="3">
    <source>
        <dbReference type="Proteomes" id="UP000254866"/>
    </source>
</evidence>
<feature type="compositionally biased region" description="Low complexity" evidence="1">
    <location>
        <begin position="275"/>
        <end position="285"/>
    </location>
</feature>
<evidence type="ECO:0000313" key="2">
    <source>
        <dbReference type="EMBL" id="RDL40246.1"/>
    </source>
</evidence>
<feature type="compositionally biased region" description="Low complexity" evidence="1">
    <location>
        <begin position="293"/>
        <end position="303"/>
    </location>
</feature>
<feature type="region of interest" description="Disordered" evidence="1">
    <location>
        <begin position="1"/>
        <end position="79"/>
    </location>
</feature>
<feature type="region of interest" description="Disordered" evidence="1">
    <location>
        <begin position="594"/>
        <end position="705"/>
    </location>
</feature>
<dbReference type="EMBL" id="NPIC01000001">
    <property type="protein sequence ID" value="RDL40246.1"/>
    <property type="molecule type" value="Genomic_DNA"/>
</dbReference>
<dbReference type="Pfam" id="PF01803">
    <property type="entry name" value="LIM_bind"/>
    <property type="match status" value="1"/>
</dbReference>
<feature type="region of interest" description="Disordered" evidence="1">
    <location>
        <begin position="501"/>
        <end position="540"/>
    </location>
</feature>
<comment type="caution">
    <text evidence="2">The sequence shown here is derived from an EMBL/GenBank/DDBJ whole genome shotgun (WGS) entry which is preliminary data.</text>
</comment>
<feature type="compositionally biased region" description="Pro residues" evidence="1">
    <location>
        <begin position="261"/>
        <end position="274"/>
    </location>
</feature>
<dbReference type="InterPro" id="IPR029005">
    <property type="entry name" value="LIM-bd/SEUSS"/>
</dbReference>
<dbReference type="STRING" id="2656787.A0A370TXI2"/>
<evidence type="ECO:0000256" key="1">
    <source>
        <dbReference type="SAM" id="MobiDB-lite"/>
    </source>
</evidence>